<dbReference type="InterPro" id="IPR000780">
    <property type="entry name" value="CheR_MeTrfase"/>
</dbReference>
<dbReference type="PANTHER" id="PTHR24422">
    <property type="entry name" value="CHEMOTAXIS PROTEIN METHYLTRANSFERASE"/>
    <property type="match status" value="1"/>
</dbReference>
<name>A0ABS6BFA9_9SPHN</name>
<evidence type="ECO:0000256" key="4">
    <source>
        <dbReference type="PIRNR" id="PIRNR000410"/>
    </source>
</evidence>
<dbReference type="EMBL" id="JAHKRT010000001">
    <property type="protein sequence ID" value="MBU3076511.1"/>
    <property type="molecule type" value="Genomic_DNA"/>
</dbReference>
<dbReference type="Proteomes" id="UP000776276">
    <property type="component" value="Unassembled WGS sequence"/>
</dbReference>
<keyword evidence="1 4" id="KW-0489">Methyltransferase</keyword>
<dbReference type="PANTHER" id="PTHR24422:SF19">
    <property type="entry name" value="CHEMOTAXIS PROTEIN METHYLTRANSFERASE"/>
    <property type="match status" value="1"/>
</dbReference>
<dbReference type="CDD" id="cd02440">
    <property type="entry name" value="AdoMet_MTases"/>
    <property type="match status" value="1"/>
</dbReference>
<dbReference type="InterPro" id="IPR022641">
    <property type="entry name" value="CheR_N"/>
</dbReference>
<sequence length="285" mass="31813">MSGAALLDAPAGSFAFSKADFAVIARIVHSQAGITLNESKMQLVYSRLAKFVRAKGMSDFHDYVALIQQDKEERQRAIFALTTNHTRLFREDHHFTHFEQVMRPAILAAAESGKQVRLWSSACSSGEEPYSLGMTLLGSDRAEAQRLINRNVAILATDLAPHVLATARAGAYPATAASDIPDRYRKLWTRISGDTMQMAPELMTLIAFRQLNLLDEWPIKVKFDAIFCRNVMIYFDDAVKSRLIERFAERLAPGGYLYIGHSERLVGPATNRFVPAGQTIYRSVA</sequence>
<dbReference type="SMART" id="SM00138">
    <property type="entry name" value="MeTrc"/>
    <property type="match status" value="1"/>
</dbReference>
<protein>
    <recommendedName>
        <fullName evidence="4">Chemotaxis protein methyltransferase</fullName>
        <ecNumber evidence="4">2.1.1.80</ecNumber>
    </recommendedName>
</protein>
<dbReference type="Pfam" id="PF03705">
    <property type="entry name" value="CheR_N"/>
    <property type="match status" value="1"/>
</dbReference>
<evidence type="ECO:0000256" key="3">
    <source>
        <dbReference type="ARBA" id="ARBA00022691"/>
    </source>
</evidence>
<dbReference type="EC" id="2.1.1.80" evidence="4"/>
<comment type="function">
    <text evidence="4">Methylation of the membrane-bound methyl-accepting chemotaxis proteins (MCP) to form gamma-glutamyl methyl ester residues in MCP.</text>
</comment>
<organism evidence="6 7">
    <name type="scientific">Sphingomonas quercus</name>
    <dbReference type="NCBI Taxonomy" id="2842451"/>
    <lineage>
        <taxon>Bacteria</taxon>
        <taxon>Pseudomonadati</taxon>
        <taxon>Pseudomonadota</taxon>
        <taxon>Alphaproteobacteria</taxon>
        <taxon>Sphingomonadales</taxon>
        <taxon>Sphingomonadaceae</taxon>
        <taxon>Sphingomonas</taxon>
    </lineage>
</organism>
<keyword evidence="7" id="KW-1185">Reference proteome</keyword>
<gene>
    <name evidence="6" type="ORF">KOF26_01425</name>
</gene>
<comment type="catalytic activity">
    <reaction evidence="4">
        <text>L-glutamyl-[protein] + S-adenosyl-L-methionine = [protein]-L-glutamate 5-O-methyl ester + S-adenosyl-L-homocysteine</text>
        <dbReference type="Rhea" id="RHEA:24452"/>
        <dbReference type="Rhea" id="RHEA-COMP:10208"/>
        <dbReference type="Rhea" id="RHEA-COMP:10311"/>
        <dbReference type="ChEBI" id="CHEBI:29973"/>
        <dbReference type="ChEBI" id="CHEBI:57856"/>
        <dbReference type="ChEBI" id="CHEBI:59789"/>
        <dbReference type="ChEBI" id="CHEBI:82795"/>
        <dbReference type="EC" id="2.1.1.80"/>
    </reaction>
</comment>
<comment type="caution">
    <text evidence="6">The sequence shown here is derived from an EMBL/GenBank/DDBJ whole genome shotgun (WGS) entry which is preliminary data.</text>
</comment>
<dbReference type="PROSITE" id="PS50123">
    <property type="entry name" value="CHER"/>
    <property type="match status" value="1"/>
</dbReference>
<dbReference type="RefSeq" id="WP_216318834.1">
    <property type="nucleotide sequence ID" value="NZ_JAHKRT010000001.1"/>
</dbReference>
<dbReference type="InterPro" id="IPR022642">
    <property type="entry name" value="CheR_C"/>
</dbReference>
<reference evidence="6 7" key="1">
    <citation type="submission" date="2021-06" db="EMBL/GenBank/DDBJ databases">
        <title>Sphingomonas sp. XMGL2, whole genome shotgun sequencing project.</title>
        <authorList>
            <person name="Zhao G."/>
            <person name="Shen L."/>
        </authorList>
    </citation>
    <scope>NUCLEOTIDE SEQUENCE [LARGE SCALE GENOMIC DNA]</scope>
    <source>
        <strain evidence="6 7">XMGL2</strain>
    </source>
</reference>
<dbReference type="InterPro" id="IPR050903">
    <property type="entry name" value="Bact_Chemotaxis_MeTrfase"/>
</dbReference>
<accession>A0ABS6BFA9</accession>
<dbReference type="InterPro" id="IPR026024">
    <property type="entry name" value="Chemotaxis_MeTrfase_CheR"/>
</dbReference>
<evidence type="ECO:0000259" key="5">
    <source>
        <dbReference type="PROSITE" id="PS50123"/>
    </source>
</evidence>
<dbReference type="Pfam" id="PF01739">
    <property type="entry name" value="CheR"/>
    <property type="match status" value="1"/>
</dbReference>
<keyword evidence="3 4" id="KW-0949">S-adenosyl-L-methionine</keyword>
<proteinExistence type="predicted"/>
<feature type="domain" description="CheR-type methyltransferase" evidence="5">
    <location>
        <begin position="9"/>
        <end position="285"/>
    </location>
</feature>
<evidence type="ECO:0000313" key="6">
    <source>
        <dbReference type="EMBL" id="MBU3076511.1"/>
    </source>
</evidence>
<evidence type="ECO:0000313" key="7">
    <source>
        <dbReference type="Proteomes" id="UP000776276"/>
    </source>
</evidence>
<evidence type="ECO:0000256" key="1">
    <source>
        <dbReference type="ARBA" id="ARBA00022603"/>
    </source>
</evidence>
<evidence type="ECO:0000256" key="2">
    <source>
        <dbReference type="ARBA" id="ARBA00022679"/>
    </source>
</evidence>
<dbReference type="PIRSF" id="PIRSF000410">
    <property type="entry name" value="CheR"/>
    <property type="match status" value="1"/>
</dbReference>
<keyword evidence="2 4" id="KW-0808">Transferase</keyword>